<dbReference type="InterPro" id="IPR029063">
    <property type="entry name" value="SAM-dependent_MTases_sf"/>
</dbReference>
<accession>A0ABN6I406</accession>
<evidence type="ECO:0000256" key="1">
    <source>
        <dbReference type="ARBA" id="ARBA00010203"/>
    </source>
</evidence>
<comment type="catalytic activity">
    <reaction evidence="7">
        <text>a 2'-deoxycytidine in DNA + S-adenosyl-L-methionine = an N(4)-methyl-2'-deoxycytidine in DNA + S-adenosyl-L-homocysteine + H(+)</text>
        <dbReference type="Rhea" id="RHEA:16857"/>
        <dbReference type="Rhea" id="RHEA-COMP:11369"/>
        <dbReference type="Rhea" id="RHEA-COMP:13674"/>
        <dbReference type="ChEBI" id="CHEBI:15378"/>
        <dbReference type="ChEBI" id="CHEBI:57856"/>
        <dbReference type="ChEBI" id="CHEBI:59789"/>
        <dbReference type="ChEBI" id="CHEBI:85452"/>
        <dbReference type="ChEBI" id="CHEBI:137933"/>
        <dbReference type="EC" id="2.1.1.113"/>
    </reaction>
</comment>
<comment type="similarity">
    <text evidence="1">Belongs to the N(4)/N(6)-methyltransferase family. N(4) subfamily.</text>
</comment>
<proteinExistence type="inferred from homology"/>
<organism evidence="8 9">
    <name type="scientific">Helicobacter gastrocanis</name>
    <dbReference type="NCBI Taxonomy" id="2849641"/>
    <lineage>
        <taxon>Bacteria</taxon>
        <taxon>Pseudomonadati</taxon>
        <taxon>Campylobacterota</taxon>
        <taxon>Epsilonproteobacteria</taxon>
        <taxon>Campylobacterales</taxon>
        <taxon>Helicobacteraceae</taxon>
        <taxon>Helicobacter</taxon>
    </lineage>
</organism>
<evidence type="ECO:0000256" key="2">
    <source>
        <dbReference type="ARBA" id="ARBA00012185"/>
    </source>
</evidence>
<dbReference type="SUPFAM" id="SSF53335">
    <property type="entry name" value="S-adenosyl-L-methionine-dependent methyltransferases"/>
    <property type="match status" value="1"/>
</dbReference>
<dbReference type="EMBL" id="AP024817">
    <property type="protein sequence ID" value="BCZ18348.1"/>
    <property type="molecule type" value="Genomic_DNA"/>
</dbReference>
<dbReference type="PROSITE" id="PS00093">
    <property type="entry name" value="N4_MTASE"/>
    <property type="match status" value="1"/>
</dbReference>
<evidence type="ECO:0000256" key="6">
    <source>
        <dbReference type="ARBA" id="ARBA00022747"/>
    </source>
</evidence>
<gene>
    <name evidence="8" type="ORF">NHP190003_16300</name>
</gene>
<keyword evidence="9" id="KW-1185">Reference proteome</keyword>
<reference evidence="8 9" key="1">
    <citation type="submission" date="2021-07" db="EMBL/GenBank/DDBJ databases">
        <title>Novel Helicobacter sp. Isolated from a dog.</title>
        <authorList>
            <person name="Rimbara E."/>
            <person name="Suzuki M."/>
        </authorList>
    </citation>
    <scope>NUCLEOTIDE SEQUENCE [LARGE SCALE GENOMIC DNA]</scope>
    <source>
        <strain evidence="9">NHP19-003</strain>
        <plasmid evidence="8 9">pNHP190003_3</plasmid>
    </source>
</reference>
<geneLocation type="plasmid" evidence="8 9">
    <name>pNHP190003_3</name>
</geneLocation>
<evidence type="ECO:0000256" key="4">
    <source>
        <dbReference type="ARBA" id="ARBA00022679"/>
    </source>
</evidence>
<keyword evidence="8" id="KW-0614">Plasmid</keyword>
<dbReference type="EC" id="2.1.1.113" evidence="2"/>
<evidence type="ECO:0000256" key="3">
    <source>
        <dbReference type="ARBA" id="ARBA00022603"/>
    </source>
</evidence>
<keyword evidence="3" id="KW-0489">Methyltransferase</keyword>
<dbReference type="InterPro" id="IPR017985">
    <property type="entry name" value="MeTrfase_CN4_CS"/>
</dbReference>
<name>A0ABN6I406_9HELI</name>
<protein>
    <recommendedName>
        <fullName evidence="2">site-specific DNA-methyltransferase (cytosine-N(4)-specific)</fullName>
        <ecNumber evidence="2">2.1.1.113</ecNumber>
    </recommendedName>
</protein>
<dbReference type="Gene3D" id="3.40.50.150">
    <property type="entry name" value="Vaccinia Virus protein VP39"/>
    <property type="match status" value="1"/>
</dbReference>
<evidence type="ECO:0000256" key="5">
    <source>
        <dbReference type="ARBA" id="ARBA00022691"/>
    </source>
</evidence>
<evidence type="ECO:0000313" key="8">
    <source>
        <dbReference type="EMBL" id="BCZ18348.1"/>
    </source>
</evidence>
<sequence>MLAARQLDRQSFGFDVNHIAYLITQAKLLYLDNHDIKKLKEFYIKKGNFLQNYKAINHWFKVDSIKALSNIKASIDEFSRGNRKYKVFLSLIFSSIVNVVSNQESDTRYASVNKKHLNEDYVYRKFTEKLFQTIEIFENLAFENSIGQYVFLHNAKTLCEKIFKDSISLVLTSPPYPNTYDYYLYHKHRMLWLDFDVKFSMQNEIGSRREYSSLKLPKEKFNNDLLEVFRQCGEVLKNDSYIVLVMGDGKIQGEIYNAKDEILTLTNKLNWDLVDYSCSELDQTSRSFAQNYRTKHKKEHILTFQRVKMR</sequence>
<keyword evidence="4" id="KW-0808">Transferase</keyword>
<evidence type="ECO:0000313" key="9">
    <source>
        <dbReference type="Proteomes" id="UP000826775"/>
    </source>
</evidence>
<keyword evidence="5" id="KW-0949">S-adenosyl-L-methionine</keyword>
<dbReference type="Proteomes" id="UP000826775">
    <property type="component" value="Plasmid pNHP190003_3"/>
</dbReference>
<evidence type="ECO:0000256" key="7">
    <source>
        <dbReference type="ARBA" id="ARBA00049120"/>
    </source>
</evidence>
<keyword evidence="6" id="KW-0680">Restriction system</keyword>